<dbReference type="InterPro" id="IPR001839">
    <property type="entry name" value="TGF-b_C"/>
</dbReference>
<dbReference type="InterPro" id="IPR001111">
    <property type="entry name" value="TGF-b_propeptide"/>
</dbReference>
<protein>
    <submittedName>
        <fullName evidence="10">Growth/differentiation factor 8-like</fullName>
    </submittedName>
</protein>
<dbReference type="Gene3D" id="2.60.120.970">
    <property type="match status" value="1"/>
</dbReference>
<dbReference type="GO" id="GO:0008083">
    <property type="term" value="F:growth factor activity"/>
    <property type="evidence" value="ECO:0007669"/>
    <property type="project" value="UniProtKB-KW"/>
</dbReference>
<feature type="compositionally biased region" description="Basic and acidic residues" evidence="7">
    <location>
        <begin position="80"/>
        <end position="92"/>
    </location>
</feature>
<evidence type="ECO:0000256" key="5">
    <source>
        <dbReference type="ARBA" id="ARBA00023157"/>
    </source>
</evidence>
<evidence type="ECO:0000256" key="3">
    <source>
        <dbReference type="ARBA" id="ARBA00022525"/>
    </source>
</evidence>
<keyword evidence="3" id="KW-0964">Secreted</keyword>
<dbReference type="Gene3D" id="2.10.90.10">
    <property type="entry name" value="Cystine-knot cytokines"/>
    <property type="match status" value="1"/>
</dbReference>
<feature type="signal peptide" evidence="8">
    <location>
        <begin position="1"/>
        <end position="27"/>
    </location>
</feature>
<keyword evidence="4 6" id="KW-0339">Growth factor</keyword>
<evidence type="ECO:0000256" key="1">
    <source>
        <dbReference type="ARBA" id="ARBA00004613"/>
    </source>
</evidence>
<dbReference type="InterPro" id="IPR029034">
    <property type="entry name" value="Cystine-knot_cytokine"/>
</dbReference>
<comment type="subcellular location">
    <subcellularLocation>
        <location evidence="1">Secreted</location>
    </subcellularLocation>
</comment>
<evidence type="ECO:0000313" key="10">
    <source>
        <dbReference type="EMBL" id="LAC25376.1"/>
    </source>
</evidence>
<organism evidence="10">
    <name type="scientific">Hirondellea gigas</name>
    <dbReference type="NCBI Taxonomy" id="1518452"/>
    <lineage>
        <taxon>Eukaryota</taxon>
        <taxon>Metazoa</taxon>
        <taxon>Ecdysozoa</taxon>
        <taxon>Arthropoda</taxon>
        <taxon>Crustacea</taxon>
        <taxon>Multicrustacea</taxon>
        <taxon>Malacostraca</taxon>
        <taxon>Eumalacostraca</taxon>
        <taxon>Peracarida</taxon>
        <taxon>Amphipoda</taxon>
        <taxon>Amphilochidea</taxon>
        <taxon>Lysianassida</taxon>
        <taxon>Lysianassidira</taxon>
        <taxon>Lysianassoidea</taxon>
        <taxon>Lysianassidae</taxon>
        <taxon>Hirondellea</taxon>
    </lineage>
</organism>
<evidence type="ECO:0000256" key="4">
    <source>
        <dbReference type="ARBA" id="ARBA00023030"/>
    </source>
</evidence>
<dbReference type="GO" id="GO:0005125">
    <property type="term" value="F:cytokine activity"/>
    <property type="evidence" value="ECO:0007669"/>
    <property type="project" value="TreeGrafter"/>
</dbReference>
<dbReference type="InterPro" id="IPR015615">
    <property type="entry name" value="TGF-beta-rel"/>
</dbReference>
<dbReference type="Pfam" id="PF00019">
    <property type="entry name" value="TGF_beta"/>
    <property type="match status" value="1"/>
</dbReference>
<evidence type="ECO:0000256" key="6">
    <source>
        <dbReference type="RuleBase" id="RU000354"/>
    </source>
</evidence>
<comment type="similarity">
    <text evidence="2 6">Belongs to the TGF-beta family.</text>
</comment>
<reference evidence="10" key="1">
    <citation type="submission" date="2017-11" db="EMBL/GenBank/DDBJ databases">
        <title>The sensing device of the deep-sea amphipod.</title>
        <authorList>
            <person name="Kobayashi H."/>
            <person name="Nagahama T."/>
            <person name="Arai W."/>
            <person name="Sasagawa Y."/>
            <person name="Umeda M."/>
            <person name="Hayashi T."/>
            <person name="Nikaido I."/>
            <person name="Watanabe H."/>
            <person name="Oguri K."/>
            <person name="Kitazato H."/>
            <person name="Fujioka K."/>
            <person name="Kido Y."/>
            <person name="Takami H."/>
        </authorList>
    </citation>
    <scope>NUCLEOTIDE SEQUENCE</scope>
    <source>
        <tissue evidence="10">Whole body</tissue>
    </source>
</reference>
<accession>A0A6A7G3C2</accession>
<evidence type="ECO:0000256" key="8">
    <source>
        <dbReference type="SAM" id="SignalP"/>
    </source>
</evidence>
<dbReference type="PANTHER" id="PTHR11848">
    <property type="entry name" value="TGF-BETA FAMILY"/>
    <property type="match status" value="1"/>
</dbReference>
<dbReference type="Pfam" id="PF00688">
    <property type="entry name" value="TGFb_propeptide"/>
    <property type="match status" value="1"/>
</dbReference>
<evidence type="ECO:0000256" key="2">
    <source>
        <dbReference type="ARBA" id="ARBA00006656"/>
    </source>
</evidence>
<sequence length="436" mass="49839">MYPCKCSKAITLTCALLLLLFLLVAQAKHIKKSNSANNLNSNNRYSSHNDGRFTPASYRDSVQDLPPAAHITHSHSSDSSNHRRGDTHHVMDDEGMPESAEIAEQKKLQVEQILMKILRQLHMKTPPDVTGLVESSSPVIKRLTEKVDAENNKMYQDQHDMQADMPSEVNKKRMFIPIENSYPYNFMIPDGKEVLYFNMSLDDPDLGDLDRAVLHLWLKPVPVVLQSKIPVKISKVLAPDPPNGPIRETLSSDPYQTIKQNEGEWTSFSVFRLVRDWVHNPEANLGMVIEMHDRLHRQIPVTNAHHMPDKAPVLEVKFNRRYSRNRKGRSSGGGRCIPGENRCCSSPLTINFIDYNFKFIKAPQSLLANVCQGNCTYQYGQQYLHTSILQKLHNRTKTPCCAAKEFTPIKMIYYDRNWRINIEILNNISIRECGCD</sequence>
<dbReference type="AlphaFoldDB" id="A0A6A7G3C2"/>
<dbReference type="PROSITE" id="PS51362">
    <property type="entry name" value="TGF_BETA_2"/>
    <property type="match status" value="1"/>
</dbReference>
<evidence type="ECO:0000259" key="9">
    <source>
        <dbReference type="PROSITE" id="PS51362"/>
    </source>
</evidence>
<dbReference type="EMBL" id="IACT01006241">
    <property type="protein sequence ID" value="LAC25376.1"/>
    <property type="molecule type" value="mRNA"/>
</dbReference>
<proteinExistence type="evidence at transcript level"/>
<keyword evidence="8" id="KW-0732">Signal</keyword>
<keyword evidence="5" id="KW-1015">Disulfide bond</keyword>
<dbReference type="SMART" id="SM00204">
    <property type="entry name" value="TGFB"/>
    <property type="match status" value="1"/>
</dbReference>
<name>A0A6A7G3C2_9CRUS</name>
<feature type="compositionally biased region" description="Low complexity" evidence="7">
    <location>
        <begin position="35"/>
        <end position="48"/>
    </location>
</feature>
<feature type="region of interest" description="Disordered" evidence="7">
    <location>
        <begin position="35"/>
        <end position="92"/>
    </location>
</feature>
<feature type="chain" id="PRO_5025445474" evidence="8">
    <location>
        <begin position="28"/>
        <end position="436"/>
    </location>
</feature>
<dbReference type="SUPFAM" id="SSF57501">
    <property type="entry name" value="Cystine-knot cytokines"/>
    <property type="match status" value="1"/>
</dbReference>
<dbReference type="PANTHER" id="PTHR11848:SF262">
    <property type="entry name" value="LD29161P"/>
    <property type="match status" value="1"/>
</dbReference>
<dbReference type="GO" id="GO:0005615">
    <property type="term" value="C:extracellular space"/>
    <property type="evidence" value="ECO:0007669"/>
    <property type="project" value="TreeGrafter"/>
</dbReference>
<evidence type="ECO:0000256" key="7">
    <source>
        <dbReference type="SAM" id="MobiDB-lite"/>
    </source>
</evidence>
<feature type="domain" description="TGF-beta family profile" evidence="9">
    <location>
        <begin position="326"/>
        <end position="436"/>
    </location>
</feature>